<dbReference type="SFLD" id="SFLDG00178">
    <property type="entry name" value="enolase"/>
    <property type="match status" value="1"/>
</dbReference>
<dbReference type="SMART" id="SM01193">
    <property type="entry name" value="Enolase_N"/>
    <property type="match status" value="1"/>
</dbReference>
<dbReference type="HAMAP" id="MF_00318">
    <property type="entry name" value="Enolase"/>
    <property type="match status" value="1"/>
</dbReference>
<dbReference type="RefSeq" id="WP_114585274.1">
    <property type="nucleotide sequence ID" value="NZ_CP031150.1"/>
</dbReference>
<dbReference type="SUPFAM" id="SSF54826">
    <property type="entry name" value="Enolase N-terminal domain-like"/>
    <property type="match status" value="1"/>
</dbReference>
<dbReference type="PANTHER" id="PTHR11902:SF1">
    <property type="entry name" value="ENOLASE"/>
    <property type="match status" value="1"/>
</dbReference>
<evidence type="ECO:0000256" key="4">
    <source>
        <dbReference type="ARBA" id="ARBA00023152"/>
    </source>
</evidence>
<dbReference type="SFLD" id="SFLDF00002">
    <property type="entry name" value="enolase"/>
    <property type="match status" value="1"/>
</dbReference>
<dbReference type="InterPro" id="IPR000941">
    <property type="entry name" value="Enolase"/>
</dbReference>
<evidence type="ECO:0000256" key="9">
    <source>
        <dbReference type="SAM" id="MobiDB-lite"/>
    </source>
</evidence>
<evidence type="ECO:0000313" key="12">
    <source>
        <dbReference type="EMBL" id="AXG06130.1"/>
    </source>
</evidence>
<dbReference type="InterPro" id="IPR036849">
    <property type="entry name" value="Enolase-like_C_sf"/>
</dbReference>
<protein>
    <recommendedName>
        <fullName evidence="6">Enolase</fullName>
        <ecNumber evidence="6">4.2.1.11</ecNumber>
    </recommendedName>
    <alternativeName>
        <fullName evidence="6">2-phospho-D-glycerate hydro-lyase</fullName>
    </alternativeName>
    <alternativeName>
        <fullName evidence="6">2-phosphoglycerate dehydratase</fullName>
    </alternativeName>
</protein>
<evidence type="ECO:0000256" key="2">
    <source>
        <dbReference type="ARBA" id="ARBA00009604"/>
    </source>
</evidence>
<comment type="function">
    <text evidence="6">Catalyzes the reversible conversion of 2-phosphoglycerate (2-PG) into phosphoenolpyruvate (PEP). It is essential for the degradation of carbohydrates via glycolysis.</text>
</comment>
<keyword evidence="4 6" id="KW-0324">Glycolysis</keyword>
<keyword evidence="6" id="KW-0963">Cytoplasm</keyword>
<dbReference type="InterPro" id="IPR020811">
    <property type="entry name" value="Enolase_N"/>
</dbReference>
<dbReference type="GO" id="GO:0006096">
    <property type="term" value="P:glycolytic process"/>
    <property type="evidence" value="ECO:0007669"/>
    <property type="project" value="UniProtKB-UniRule"/>
</dbReference>
<dbReference type="Proteomes" id="UP000253273">
    <property type="component" value="Chromosome"/>
</dbReference>
<dbReference type="GO" id="GO:0005576">
    <property type="term" value="C:extracellular region"/>
    <property type="evidence" value="ECO:0007669"/>
    <property type="project" value="UniProtKB-SubCell"/>
</dbReference>
<feature type="binding site" evidence="6">
    <location>
        <position position="380"/>
    </location>
    <ligand>
        <name>(2R)-2-phosphoglycerate</name>
        <dbReference type="ChEBI" id="CHEBI:58289"/>
    </ligand>
</feature>
<dbReference type="Pfam" id="PF03952">
    <property type="entry name" value="Enolase_N"/>
    <property type="match status" value="1"/>
</dbReference>
<dbReference type="Gene3D" id="3.30.390.10">
    <property type="entry name" value="Enolase-like, N-terminal domain"/>
    <property type="match status" value="1"/>
</dbReference>
<feature type="binding site" evidence="6">
    <location>
        <position position="381"/>
    </location>
    <ligand>
        <name>(2R)-2-phosphoglycerate</name>
        <dbReference type="ChEBI" id="CHEBI:58289"/>
    </ligand>
</feature>
<keyword evidence="5 6" id="KW-0456">Lyase</keyword>
<feature type="binding site" evidence="6">
    <location>
        <position position="351"/>
    </location>
    <ligand>
        <name>(2R)-2-phosphoglycerate</name>
        <dbReference type="ChEBI" id="CHEBI:58289"/>
    </ligand>
</feature>
<evidence type="ECO:0000313" key="13">
    <source>
        <dbReference type="Proteomes" id="UP000253273"/>
    </source>
</evidence>
<feature type="active site" description="Proton donor" evidence="6 7">
    <location>
        <position position="219"/>
    </location>
</feature>
<feature type="binding site" evidence="6 8">
    <location>
        <position position="326"/>
    </location>
    <ligand>
        <name>Mg(2+)</name>
        <dbReference type="ChEBI" id="CHEBI:18420"/>
    </ligand>
</feature>
<dbReference type="OrthoDB" id="8680at2157"/>
<dbReference type="PRINTS" id="PR00148">
    <property type="entry name" value="ENOLASE"/>
</dbReference>
<dbReference type="GeneID" id="37283030"/>
<gene>
    <name evidence="6" type="primary">eno</name>
    <name evidence="12" type="ORF">DU500_06555</name>
</gene>
<dbReference type="GO" id="GO:0000015">
    <property type="term" value="C:phosphopyruvate hydratase complex"/>
    <property type="evidence" value="ECO:0007669"/>
    <property type="project" value="InterPro"/>
</dbReference>
<name>A0A345E1Q8_9EURY</name>
<proteinExistence type="inferred from homology"/>
<dbReference type="InterPro" id="IPR020810">
    <property type="entry name" value="Enolase_C"/>
</dbReference>
<dbReference type="SMART" id="SM01192">
    <property type="entry name" value="Enolase_C"/>
    <property type="match status" value="1"/>
</dbReference>
<dbReference type="GO" id="GO:0000287">
    <property type="term" value="F:magnesium ion binding"/>
    <property type="evidence" value="ECO:0007669"/>
    <property type="project" value="UniProtKB-UniRule"/>
</dbReference>
<sequence>MTEITDVDAWEVLDSRGDPTVRVRVEAGDAAGTFTVPAGASTGAHEAVERRDGGDRYGGRGVREACAAVRDELAPVVAGRSVTDQAGIDEVLVDCDGTENLSRLGANAVLGVSGAVAHAAADATDRPLYAVLAPDAGPGDLPMPMINVLSGGLHAAADLPIQDFLAVPVGAETYPEALETVWAVRRAAGNRISADRRSAGNRSPSGDGDGDHPPPVADEGGFVPSVADADAAFELLVDAIRDAGYAPGDEVAIAVDVAATHFYDADRDRYALAGERLDRAAMVDRVAGWIDAHPICSVEDPLAEDDWDGWERLADRVGDRVQLLGDDLLATNADRLARARGAGAANAALIKPNQAGTITRTRRVLEASQDAGWAPVVSARSGETCDATIADLAIGLDAGQIKIGSLARSERLAKYNRLLGIARASDGGFAGGDALAPLD</sequence>
<dbReference type="Gene3D" id="3.20.20.120">
    <property type="entry name" value="Enolase-like C-terminal domain"/>
    <property type="match status" value="1"/>
</dbReference>
<keyword evidence="13" id="KW-1185">Reference proteome</keyword>
<dbReference type="PANTHER" id="PTHR11902">
    <property type="entry name" value="ENOLASE"/>
    <property type="match status" value="1"/>
</dbReference>
<feature type="binding site" evidence="6">
    <location>
        <position position="162"/>
    </location>
    <ligand>
        <name>(2R)-2-phosphoglycerate</name>
        <dbReference type="ChEBI" id="CHEBI:58289"/>
    </ligand>
</feature>
<dbReference type="SUPFAM" id="SSF51604">
    <property type="entry name" value="Enolase C-terminal domain-like"/>
    <property type="match status" value="1"/>
</dbReference>
<feature type="region of interest" description="Disordered" evidence="9">
    <location>
        <begin position="193"/>
        <end position="223"/>
    </location>
</feature>
<dbReference type="InterPro" id="IPR029017">
    <property type="entry name" value="Enolase-like_N"/>
</dbReference>
<dbReference type="AlphaFoldDB" id="A0A345E1Q8"/>
<evidence type="ECO:0000256" key="6">
    <source>
        <dbReference type="HAMAP-Rule" id="MF_00318"/>
    </source>
</evidence>
<feature type="domain" description="Enolase C-terminal TIM barrel" evidence="10">
    <location>
        <begin position="138"/>
        <end position="437"/>
    </location>
</feature>
<comment type="cofactor">
    <cofactor evidence="6">
        <name>Mg(2+)</name>
        <dbReference type="ChEBI" id="CHEBI:18420"/>
    </cofactor>
    <text evidence="6">Binds a second Mg(2+) ion via substrate during catalysis.</text>
</comment>
<dbReference type="GO" id="GO:0004634">
    <property type="term" value="F:phosphopyruvate hydratase activity"/>
    <property type="evidence" value="ECO:0007669"/>
    <property type="project" value="UniProtKB-UniRule"/>
</dbReference>
<comment type="similarity">
    <text evidence="2 6">Belongs to the enolase family.</text>
</comment>
<dbReference type="KEGG" id="haj:DU500_06555"/>
<keyword evidence="12" id="KW-0670">Pyruvate</keyword>
<dbReference type="UniPathway" id="UPA00109">
    <property type="reaction ID" value="UER00187"/>
</dbReference>
<feature type="binding site" evidence="6">
    <location>
        <position position="402"/>
    </location>
    <ligand>
        <name>(2R)-2-phosphoglycerate</name>
        <dbReference type="ChEBI" id="CHEBI:58289"/>
    </ligand>
</feature>
<keyword evidence="3 6" id="KW-0460">Magnesium</keyword>
<keyword evidence="6" id="KW-0964">Secreted</keyword>
<comment type="cofactor">
    <cofactor evidence="8">
        <name>Mg(2+)</name>
        <dbReference type="ChEBI" id="CHEBI:18420"/>
    </cofactor>
    <text evidence="8">Mg(2+) is required for catalysis and for stabilizing the dimer.</text>
</comment>
<comment type="pathway">
    <text evidence="1 6">Carbohydrate degradation; glycolysis; pyruvate from D-glyceraldehyde 3-phosphate: step 4/5.</text>
</comment>
<keyword evidence="6 8" id="KW-0479">Metal-binding</keyword>
<dbReference type="EC" id="4.2.1.11" evidence="6"/>
<dbReference type="SFLD" id="SFLDS00001">
    <property type="entry name" value="Enolase"/>
    <property type="match status" value="1"/>
</dbReference>
<feature type="binding site" evidence="6 8">
    <location>
        <position position="299"/>
    </location>
    <ligand>
        <name>Mg(2+)</name>
        <dbReference type="ChEBI" id="CHEBI:18420"/>
    </ligand>
</feature>
<dbReference type="Pfam" id="PF00113">
    <property type="entry name" value="Enolase_C"/>
    <property type="match status" value="1"/>
</dbReference>
<evidence type="ECO:0000256" key="3">
    <source>
        <dbReference type="ARBA" id="ARBA00022842"/>
    </source>
</evidence>
<evidence type="ECO:0000259" key="11">
    <source>
        <dbReference type="SMART" id="SM01193"/>
    </source>
</evidence>
<dbReference type="EMBL" id="CP031150">
    <property type="protein sequence ID" value="AXG06130.1"/>
    <property type="molecule type" value="Genomic_DNA"/>
</dbReference>
<evidence type="ECO:0000256" key="5">
    <source>
        <dbReference type="ARBA" id="ARBA00023239"/>
    </source>
</evidence>
<feature type="binding site" evidence="6 8">
    <location>
        <position position="256"/>
    </location>
    <ligand>
        <name>Mg(2+)</name>
        <dbReference type="ChEBI" id="CHEBI:18420"/>
    </ligand>
</feature>
<feature type="domain" description="Enolase N-terminal" evidence="11">
    <location>
        <begin position="4"/>
        <end position="132"/>
    </location>
</feature>
<comment type="catalytic activity">
    <reaction evidence="6">
        <text>(2R)-2-phosphoglycerate = phosphoenolpyruvate + H2O</text>
        <dbReference type="Rhea" id="RHEA:10164"/>
        <dbReference type="ChEBI" id="CHEBI:15377"/>
        <dbReference type="ChEBI" id="CHEBI:58289"/>
        <dbReference type="ChEBI" id="CHEBI:58702"/>
        <dbReference type="EC" id="4.2.1.11"/>
    </reaction>
</comment>
<evidence type="ECO:0000256" key="7">
    <source>
        <dbReference type="PIRSR" id="PIRSR001400-1"/>
    </source>
</evidence>
<dbReference type="PIRSF" id="PIRSF001400">
    <property type="entry name" value="Enolase"/>
    <property type="match status" value="1"/>
</dbReference>
<evidence type="ECO:0000256" key="1">
    <source>
        <dbReference type="ARBA" id="ARBA00005031"/>
    </source>
</evidence>
<evidence type="ECO:0000256" key="8">
    <source>
        <dbReference type="PIRSR" id="PIRSR001400-3"/>
    </source>
</evidence>
<organism evidence="12 13">
    <name type="scientific">Haloplanus rubicundus</name>
    <dbReference type="NCBI Taxonomy" id="1547898"/>
    <lineage>
        <taxon>Archaea</taxon>
        <taxon>Methanobacteriati</taxon>
        <taxon>Methanobacteriota</taxon>
        <taxon>Stenosarchaea group</taxon>
        <taxon>Halobacteria</taxon>
        <taxon>Halobacteriales</taxon>
        <taxon>Haloferacaceae</taxon>
        <taxon>Haloplanus</taxon>
    </lineage>
</organism>
<comment type="subcellular location">
    <subcellularLocation>
        <location evidence="6">Cytoplasm</location>
    </subcellularLocation>
    <subcellularLocation>
        <location evidence="6">Secreted</location>
    </subcellularLocation>
    <subcellularLocation>
        <location evidence="6">Cell surface</location>
    </subcellularLocation>
    <text evidence="6">Fractions of enolase are present in both the cytoplasm and on the cell surface.</text>
</comment>
<accession>A0A345E1Q8</accession>
<dbReference type="GO" id="GO:0009986">
    <property type="term" value="C:cell surface"/>
    <property type="evidence" value="ECO:0007669"/>
    <property type="project" value="UniProtKB-SubCell"/>
</dbReference>
<evidence type="ECO:0000259" key="10">
    <source>
        <dbReference type="SMART" id="SM01192"/>
    </source>
</evidence>
<reference evidence="12 13" key="1">
    <citation type="submission" date="2018-07" db="EMBL/GenBank/DDBJ databases">
        <title>Genome sequences of Haloplanus sp. CBA1113.</title>
        <authorList>
            <person name="Kim Y.B."/>
            <person name="Roh S.W."/>
        </authorList>
    </citation>
    <scope>NUCLEOTIDE SEQUENCE [LARGE SCALE GENOMIC DNA]</scope>
    <source>
        <strain evidence="12 13">CBA1113</strain>
    </source>
</reference>
<feature type="active site" description="Proton acceptor" evidence="6 7">
    <location>
        <position position="351"/>
    </location>
</feature>